<accession>A0A6A2WLK4</accession>
<feature type="compositionally biased region" description="Basic and acidic residues" evidence="1">
    <location>
        <begin position="119"/>
        <end position="134"/>
    </location>
</feature>
<dbReference type="PANTHER" id="PTHR36757">
    <property type="entry name" value="BNAANNG22500D PROTEIN"/>
    <property type="match status" value="1"/>
</dbReference>
<dbReference type="EMBL" id="VEPZ02001731">
    <property type="protein sequence ID" value="KAE8660743.1"/>
    <property type="molecule type" value="Genomic_DNA"/>
</dbReference>
<evidence type="ECO:0000313" key="3">
    <source>
        <dbReference type="Proteomes" id="UP000436088"/>
    </source>
</evidence>
<comment type="caution">
    <text evidence="2">The sequence shown here is derived from an EMBL/GenBank/DDBJ whole genome shotgun (WGS) entry which is preliminary data.</text>
</comment>
<name>A0A6A2WLK4_HIBSY</name>
<feature type="compositionally biased region" description="Polar residues" evidence="1">
    <location>
        <begin position="97"/>
        <end position="115"/>
    </location>
</feature>
<gene>
    <name evidence="2" type="ORF">F3Y22_tig00116951pilonHSYRG00752</name>
</gene>
<evidence type="ECO:0000256" key="1">
    <source>
        <dbReference type="SAM" id="MobiDB-lite"/>
    </source>
</evidence>
<dbReference type="AlphaFoldDB" id="A0A6A2WLK4"/>
<protein>
    <submittedName>
        <fullName evidence="2">Uncharacterized protein</fullName>
    </submittedName>
</protein>
<organism evidence="2 3">
    <name type="scientific">Hibiscus syriacus</name>
    <name type="common">Rose of Sharon</name>
    <dbReference type="NCBI Taxonomy" id="106335"/>
    <lineage>
        <taxon>Eukaryota</taxon>
        <taxon>Viridiplantae</taxon>
        <taxon>Streptophyta</taxon>
        <taxon>Embryophyta</taxon>
        <taxon>Tracheophyta</taxon>
        <taxon>Spermatophyta</taxon>
        <taxon>Magnoliopsida</taxon>
        <taxon>eudicotyledons</taxon>
        <taxon>Gunneridae</taxon>
        <taxon>Pentapetalae</taxon>
        <taxon>rosids</taxon>
        <taxon>malvids</taxon>
        <taxon>Malvales</taxon>
        <taxon>Malvaceae</taxon>
        <taxon>Malvoideae</taxon>
        <taxon>Hibiscus</taxon>
    </lineage>
</organism>
<reference evidence="2" key="1">
    <citation type="submission" date="2019-09" db="EMBL/GenBank/DDBJ databases">
        <title>Draft genome information of white flower Hibiscus syriacus.</title>
        <authorList>
            <person name="Kim Y.-M."/>
        </authorList>
    </citation>
    <scope>NUCLEOTIDE SEQUENCE [LARGE SCALE GENOMIC DNA]</scope>
    <source>
        <strain evidence="2">YM2019G1</strain>
    </source>
</reference>
<evidence type="ECO:0000313" key="2">
    <source>
        <dbReference type="EMBL" id="KAE8660743.1"/>
    </source>
</evidence>
<feature type="region of interest" description="Disordered" evidence="1">
    <location>
        <begin position="74"/>
        <end position="141"/>
    </location>
</feature>
<sequence>MAEAIPRISFSHYLFSSTQQYYYCPPLRSTSVPSDSTMEFEFDVRVNSFDDQECYHSSANELFADGKILPLQIKKQQKQPPVPHRKHRPRVAGTGAGSMNRNWNSSGNNPRSCHSTPKVKPDGHGNRKGNDQRQNKKSSVTKVNPILNVPLVDVFCLSSLFLSGNRKK</sequence>
<keyword evidence="3" id="KW-1185">Reference proteome</keyword>
<dbReference type="PANTHER" id="PTHR36757:SF1">
    <property type="entry name" value="GENOME ASSEMBLY, CHROMOSOME: A04"/>
    <property type="match status" value="1"/>
</dbReference>
<dbReference type="Proteomes" id="UP000436088">
    <property type="component" value="Unassembled WGS sequence"/>
</dbReference>
<proteinExistence type="predicted"/>